<evidence type="ECO:0000313" key="2">
    <source>
        <dbReference type="EMBL" id="GGH37107.1"/>
    </source>
</evidence>
<gene>
    <name evidence="1" type="ORF">F888_00761</name>
    <name evidence="2" type="ORF">GCM10007354_21450</name>
</gene>
<dbReference type="AlphaFoldDB" id="N9Q2Z7"/>
<reference evidence="2 4" key="2">
    <citation type="journal article" date="2014" name="Int. J. Syst. Evol. Microbiol.">
        <title>Complete genome sequence of Corynebacterium casei LMG S-19264T (=DSM 44701T), isolated from a smear-ripened cheese.</title>
        <authorList>
            <consortium name="US DOE Joint Genome Institute (JGI-PGF)"/>
            <person name="Walter F."/>
            <person name="Albersmeier A."/>
            <person name="Kalinowski J."/>
            <person name="Ruckert C."/>
        </authorList>
    </citation>
    <scope>NUCLEOTIDE SEQUENCE [LARGE SCALE GENOMIC DNA]</scope>
    <source>
        <strain evidence="2 4">CCM 8635</strain>
    </source>
</reference>
<dbReference type="Proteomes" id="UP000652691">
    <property type="component" value="Unassembled WGS sequence"/>
</dbReference>
<reference evidence="1 3" key="1">
    <citation type="submission" date="2013-02" db="EMBL/GenBank/DDBJ databases">
        <title>The Genome Sequence of Acinetobacter sp. NIPH 3623.</title>
        <authorList>
            <consortium name="The Broad Institute Genome Sequencing Platform"/>
            <consortium name="The Broad Institute Genome Sequencing Center for Infectious Disease"/>
            <person name="Cerqueira G."/>
            <person name="Feldgarden M."/>
            <person name="Courvalin P."/>
            <person name="Perichon B."/>
            <person name="Grillot-Courvalin C."/>
            <person name="Clermont D."/>
            <person name="Rocha E."/>
            <person name="Yoon E.-J."/>
            <person name="Nemec A."/>
            <person name="Walker B."/>
            <person name="Young S.K."/>
            <person name="Zeng Q."/>
            <person name="Gargeya S."/>
            <person name="Fitzgerald M."/>
            <person name="Haas B."/>
            <person name="Abouelleil A."/>
            <person name="Alvarado L."/>
            <person name="Arachchi H.M."/>
            <person name="Berlin A.M."/>
            <person name="Chapman S.B."/>
            <person name="Dewar J."/>
            <person name="Goldberg J."/>
            <person name="Griggs A."/>
            <person name="Gujja S."/>
            <person name="Hansen M."/>
            <person name="Howarth C."/>
            <person name="Imamovic A."/>
            <person name="Larimer J."/>
            <person name="McCowan C."/>
            <person name="Murphy C."/>
            <person name="Neiman D."/>
            <person name="Pearson M."/>
            <person name="Priest M."/>
            <person name="Roberts A."/>
            <person name="Saif S."/>
            <person name="Shea T."/>
            <person name="Sisk P."/>
            <person name="Sykes S."/>
            <person name="Wortman J."/>
            <person name="Nusbaum C."/>
            <person name="Birren B."/>
        </authorList>
    </citation>
    <scope>NUCLEOTIDE SEQUENCE [LARGE SCALE GENOMIC DNA]</scope>
    <source>
        <strain evidence="1 3">NIPH 3623</strain>
    </source>
</reference>
<dbReference type="EMBL" id="BMDA01000002">
    <property type="protein sequence ID" value="GGH37107.1"/>
    <property type="molecule type" value="Genomic_DNA"/>
</dbReference>
<accession>N9Q2Z7</accession>
<evidence type="ECO:0000313" key="1">
    <source>
        <dbReference type="EMBL" id="ENX40118.1"/>
    </source>
</evidence>
<organism evidence="1 3">
    <name type="scientific">Acinetobacter courvalinii</name>
    <dbReference type="NCBI Taxonomy" id="280147"/>
    <lineage>
        <taxon>Bacteria</taxon>
        <taxon>Pseudomonadati</taxon>
        <taxon>Pseudomonadota</taxon>
        <taxon>Gammaproteobacteria</taxon>
        <taxon>Moraxellales</taxon>
        <taxon>Moraxellaceae</taxon>
        <taxon>Acinetobacter</taxon>
    </lineage>
</organism>
<evidence type="ECO:0000313" key="4">
    <source>
        <dbReference type="Proteomes" id="UP000652691"/>
    </source>
</evidence>
<evidence type="ECO:0000313" key="3">
    <source>
        <dbReference type="Proteomes" id="UP000013200"/>
    </source>
</evidence>
<proteinExistence type="predicted"/>
<keyword evidence="3" id="KW-1185">Reference proteome</keyword>
<reference evidence="2" key="3">
    <citation type="submission" date="2024-03" db="EMBL/GenBank/DDBJ databases">
        <authorList>
            <person name="Sun Q."/>
            <person name="Sedlacek I."/>
        </authorList>
    </citation>
    <scope>NUCLEOTIDE SEQUENCE</scope>
    <source>
        <strain evidence="2">CCM 8635</strain>
    </source>
</reference>
<comment type="caution">
    <text evidence="1">The sequence shown here is derived from an EMBL/GenBank/DDBJ whole genome shotgun (WGS) entry which is preliminary data.</text>
</comment>
<dbReference type="STRING" id="1217698.F888_00761"/>
<dbReference type="EMBL" id="APSA01000003">
    <property type="protein sequence ID" value="ENX40118.1"/>
    <property type="molecule type" value="Genomic_DNA"/>
</dbReference>
<sequence>MNSPTLHFLMLEMEHESTDLNQVNVMSFKLNTVLCFLVLFVSASWANADGGLIFLEKNLNSQQQAKAKAKLEQTLEHKHPQKCK</sequence>
<dbReference type="PATRIC" id="fig|1217698.3.peg.739"/>
<protein>
    <submittedName>
        <fullName evidence="1">Uncharacterized protein</fullName>
    </submittedName>
</protein>
<dbReference type="HOGENOM" id="CLU_194254_0_0_6"/>
<name>N9Q2Z7_9GAMM</name>
<dbReference type="Proteomes" id="UP000013200">
    <property type="component" value="Unassembled WGS sequence"/>
</dbReference>